<feature type="domain" description="Orn/Lys/Arg decarboxylase C-terminal" evidence="7">
    <location>
        <begin position="396"/>
        <end position="472"/>
    </location>
</feature>
<evidence type="ECO:0000256" key="3">
    <source>
        <dbReference type="ARBA" id="ARBA00022793"/>
    </source>
</evidence>
<evidence type="ECO:0000256" key="4">
    <source>
        <dbReference type="ARBA" id="ARBA00022898"/>
    </source>
</evidence>
<dbReference type="EMBL" id="MGHL01000015">
    <property type="protein sequence ID" value="OGM68981.1"/>
    <property type="molecule type" value="Genomic_DNA"/>
</dbReference>
<keyword evidence="3" id="KW-0210">Decarboxylase</keyword>
<dbReference type="SUPFAM" id="SSF55904">
    <property type="entry name" value="Ornithine decarboxylase C-terminal domain"/>
    <property type="match status" value="1"/>
</dbReference>
<comment type="similarity">
    <text evidence="2">Belongs to the Orn/Lys/Arg decarboxylase class-I family.</text>
</comment>
<dbReference type="PANTHER" id="PTHR43277:SF3">
    <property type="entry name" value="DECARBOXYLASE, PUTATIVE-RELATED"/>
    <property type="match status" value="1"/>
</dbReference>
<dbReference type="InterPro" id="IPR052357">
    <property type="entry name" value="Orn_Lys_Arg_decarboxylase-I"/>
</dbReference>
<dbReference type="InterPro" id="IPR036633">
    <property type="entry name" value="Prn/Lys/Arg_de-COase_C_sf"/>
</dbReference>
<evidence type="ECO:0000256" key="5">
    <source>
        <dbReference type="ARBA" id="ARBA00023239"/>
    </source>
</evidence>
<dbReference type="Proteomes" id="UP000178429">
    <property type="component" value="Unassembled WGS sequence"/>
</dbReference>
<comment type="caution">
    <text evidence="8">The sequence shown here is derived from an EMBL/GenBank/DDBJ whole genome shotgun (WGS) entry which is preliminary data.</text>
</comment>
<sequence>MQTKKRYRRAYEKDLPLLSTINNKIDGIIRWCTPSIHPAVPKARGIYDNDISISYHGLGNPSLNTGIFKEAYQKAAAAYGSDHTLFSVNGSSGSNFMVLRALKHQLGGVNMLLQRNVHKSISVAIEDFQIDATYLQPHYDNKLQIFIPNTTKEILDGLRENPRTNVLLITNPTYEGLSINLSGLVQEARKANPDLIIFVDEAWGAHFPFSKKLPPSAMESGADICVQSTHKQGSGLQQTGMIHWQGNRLSSKSMMDSYKSLLTTSPSFHLLASLDGTRYLMETKGGEIIDYLLEVSDLLRNGLDVLPGVEVVNPSKLKRQYDQIEFLDESKILVNIEQTGLTGYEIAHYLEKEYRVIVEKYEANNILFLTTFQNNKFEAKETVKSFRHSLQDLKNKKKSEKPSFPEFPTEIIKSVPSYEISKNKLKAAGLEDAAGKICAEDIVPYPPGIPLIAKGEEIQKEHINYLKALKNTSGLISVVMNDYNMRTVLTVDTS</sequence>
<evidence type="ECO:0000259" key="7">
    <source>
        <dbReference type="Pfam" id="PF03711"/>
    </source>
</evidence>
<gene>
    <name evidence="8" type="ORF">A2975_02255</name>
</gene>
<dbReference type="Gene3D" id="3.90.105.10">
    <property type="entry name" value="Molybdopterin biosynthesis moea protein, domain 2"/>
    <property type="match status" value="1"/>
</dbReference>
<dbReference type="InterPro" id="IPR000310">
    <property type="entry name" value="Orn/Lys/Arg_deCO2ase_major_dom"/>
</dbReference>
<evidence type="ECO:0000313" key="9">
    <source>
        <dbReference type="Proteomes" id="UP000178429"/>
    </source>
</evidence>
<dbReference type="SUPFAM" id="SSF53383">
    <property type="entry name" value="PLP-dependent transferases"/>
    <property type="match status" value="1"/>
</dbReference>
<comment type="cofactor">
    <cofactor evidence="1">
        <name>pyridoxal 5'-phosphate</name>
        <dbReference type="ChEBI" id="CHEBI:597326"/>
    </cofactor>
</comment>
<dbReference type="Pfam" id="PF01276">
    <property type="entry name" value="OKR_DC_1"/>
    <property type="match status" value="1"/>
</dbReference>
<keyword evidence="5" id="KW-0456">Lyase</keyword>
<protein>
    <recommendedName>
        <fullName evidence="10">Orn/Lys/Arg decarboxylases family 1 pyridoxal-P attachment site domain-containing protein</fullName>
    </recommendedName>
</protein>
<dbReference type="InterPro" id="IPR015424">
    <property type="entry name" value="PyrdxlP-dep_Trfase"/>
</dbReference>
<dbReference type="InterPro" id="IPR008286">
    <property type="entry name" value="Prn/Lys/Arg_de-COase_C"/>
</dbReference>
<organism evidence="8 9">
    <name type="scientific">Candidatus Woesebacteria bacterium RIFCSPLOWO2_01_FULL_44_14</name>
    <dbReference type="NCBI Taxonomy" id="1802525"/>
    <lineage>
        <taxon>Bacteria</taxon>
        <taxon>Candidatus Woeseibacteriota</taxon>
    </lineage>
</organism>
<accession>A0A1F8BXZ5</accession>
<reference evidence="8 9" key="1">
    <citation type="journal article" date="2016" name="Nat. Commun.">
        <title>Thousands of microbial genomes shed light on interconnected biogeochemical processes in an aquifer system.</title>
        <authorList>
            <person name="Anantharaman K."/>
            <person name="Brown C.T."/>
            <person name="Hug L.A."/>
            <person name="Sharon I."/>
            <person name="Castelle C.J."/>
            <person name="Probst A.J."/>
            <person name="Thomas B.C."/>
            <person name="Singh A."/>
            <person name="Wilkins M.J."/>
            <person name="Karaoz U."/>
            <person name="Brodie E.L."/>
            <person name="Williams K.H."/>
            <person name="Hubbard S.S."/>
            <person name="Banfield J.F."/>
        </authorList>
    </citation>
    <scope>NUCLEOTIDE SEQUENCE [LARGE SCALE GENOMIC DNA]</scope>
</reference>
<name>A0A1F8BXZ5_9BACT</name>
<feature type="domain" description="Orn/Lys/Arg decarboxylases family 1 pyridoxal-P attachment site" evidence="6">
    <location>
        <begin position="48"/>
        <end position="374"/>
    </location>
</feature>
<dbReference type="Gene3D" id="3.40.640.10">
    <property type="entry name" value="Type I PLP-dependent aspartate aminotransferase-like (Major domain)"/>
    <property type="match status" value="1"/>
</dbReference>
<evidence type="ECO:0000256" key="2">
    <source>
        <dbReference type="ARBA" id="ARBA00010671"/>
    </source>
</evidence>
<dbReference type="STRING" id="1802525.A2975_02255"/>
<dbReference type="AlphaFoldDB" id="A0A1F8BXZ5"/>
<proteinExistence type="inferred from homology"/>
<evidence type="ECO:0008006" key="10">
    <source>
        <dbReference type="Google" id="ProtNLM"/>
    </source>
</evidence>
<evidence type="ECO:0000259" key="6">
    <source>
        <dbReference type="Pfam" id="PF01276"/>
    </source>
</evidence>
<dbReference type="PANTHER" id="PTHR43277">
    <property type="entry name" value="ARGININE DECARBOXYLASE"/>
    <property type="match status" value="1"/>
</dbReference>
<dbReference type="InterPro" id="IPR015421">
    <property type="entry name" value="PyrdxlP-dep_Trfase_major"/>
</dbReference>
<evidence type="ECO:0000313" key="8">
    <source>
        <dbReference type="EMBL" id="OGM68981.1"/>
    </source>
</evidence>
<evidence type="ECO:0000256" key="1">
    <source>
        <dbReference type="ARBA" id="ARBA00001933"/>
    </source>
</evidence>
<keyword evidence="4" id="KW-0663">Pyridoxal phosphate</keyword>
<dbReference type="Pfam" id="PF03711">
    <property type="entry name" value="OKR_DC_1_C"/>
    <property type="match status" value="1"/>
</dbReference>
<dbReference type="GO" id="GO:0016831">
    <property type="term" value="F:carboxy-lyase activity"/>
    <property type="evidence" value="ECO:0007669"/>
    <property type="project" value="UniProtKB-KW"/>
</dbReference>